<feature type="transmembrane region" description="Helical" evidence="1">
    <location>
        <begin position="13"/>
        <end position="34"/>
    </location>
</feature>
<dbReference type="EMBL" id="JAQJAC010000001">
    <property type="protein sequence ID" value="KAJ5599379.1"/>
    <property type="molecule type" value="Genomic_DNA"/>
</dbReference>
<evidence type="ECO:0000256" key="1">
    <source>
        <dbReference type="SAM" id="Phobius"/>
    </source>
</evidence>
<protein>
    <submittedName>
        <fullName evidence="2">Uncharacterized protein</fullName>
    </submittedName>
</protein>
<evidence type="ECO:0000313" key="3">
    <source>
        <dbReference type="Proteomes" id="UP001216150"/>
    </source>
</evidence>
<organism evidence="2 3">
    <name type="scientific">Penicillium hetheringtonii</name>
    <dbReference type="NCBI Taxonomy" id="911720"/>
    <lineage>
        <taxon>Eukaryota</taxon>
        <taxon>Fungi</taxon>
        <taxon>Dikarya</taxon>
        <taxon>Ascomycota</taxon>
        <taxon>Pezizomycotina</taxon>
        <taxon>Eurotiomycetes</taxon>
        <taxon>Eurotiomycetidae</taxon>
        <taxon>Eurotiales</taxon>
        <taxon>Aspergillaceae</taxon>
        <taxon>Penicillium</taxon>
    </lineage>
</organism>
<accession>A0AAD6E2L7</accession>
<sequence>MHFWVGWALWEKLTIVLVFMIMVVLAYASCSLTYTRWKMRRYAAAEARQKEEEAELFPMLTKDDIPFGARALERGIQIEGIWISNHNTPIQTPHPPRNAAAESSPQSNLKDVFTSLSKFNIGAIYGP</sequence>
<proteinExistence type="predicted"/>
<evidence type="ECO:0000313" key="2">
    <source>
        <dbReference type="EMBL" id="KAJ5599379.1"/>
    </source>
</evidence>
<comment type="caution">
    <text evidence="2">The sequence shown here is derived from an EMBL/GenBank/DDBJ whole genome shotgun (WGS) entry which is preliminary data.</text>
</comment>
<keyword evidence="1" id="KW-0472">Membrane</keyword>
<gene>
    <name evidence="2" type="ORF">N7450_000446</name>
</gene>
<dbReference type="PANTHER" id="PTHR40623:SF2">
    <property type="entry name" value="INTEGRAL MEMBRANE PROTEIN"/>
    <property type="match status" value="1"/>
</dbReference>
<keyword evidence="3" id="KW-1185">Reference proteome</keyword>
<reference evidence="2 3" key="1">
    <citation type="journal article" date="2023" name="IMA Fungus">
        <title>Comparative genomic study of the Penicillium genus elucidates a diverse pangenome and 15 lateral gene transfer events.</title>
        <authorList>
            <person name="Petersen C."/>
            <person name="Sorensen T."/>
            <person name="Nielsen M.R."/>
            <person name="Sondergaard T.E."/>
            <person name="Sorensen J.L."/>
            <person name="Fitzpatrick D.A."/>
            <person name="Frisvad J.C."/>
            <person name="Nielsen K.L."/>
        </authorList>
    </citation>
    <scope>NUCLEOTIDE SEQUENCE [LARGE SCALE GENOMIC DNA]</scope>
    <source>
        <strain evidence="2 3">IBT 29057</strain>
    </source>
</reference>
<keyword evidence="1" id="KW-0812">Transmembrane</keyword>
<dbReference type="Proteomes" id="UP001216150">
    <property type="component" value="Unassembled WGS sequence"/>
</dbReference>
<dbReference type="AlphaFoldDB" id="A0AAD6E2L7"/>
<dbReference type="PANTHER" id="PTHR40623">
    <property type="entry name" value="INTEGRAL MEMBRANE PROTEIN"/>
    <property type="match status" value="1"/>
</dbReference>
<keyword evidence="1" id="KW-1133">Transmembrane helix</keyword>
<name>A0AAD6E2L7_9EURO</name>